<protein>
    <submittedName>
        <fullName evidence="1">Uncharacterized protein</fullName>
    </submittedName>
</protein>
<dbReference type="HOGENOM" id="CLU_2512829_0_0_1"/>
<keyword evidence="2" id="KW-1185">Reference proteome</keyword>
<dbReference type="InParanoid" id="H0ELS6"/>
<evidence type="ECO:0000313" key="1">
    <source>
        <dbReference type="EMBL" id="EHL00463.1"/>
    </source>
</evidence>
<organism evidence="1 2">
    <name type="scientific">Glarea lozoyensis (strain ATCC 74030 / MF5533)</name>
    <dbReference type="NCBI Taxonomy" id="1104152"/>
    <lineage>
        <taxon>Eukaryota</taxon>
        <taxon>Fungi</taxon>
        <taxon>Dikarya</taxon>
        <taxon>Ascomycota</taxon>
        <taxon>Pezizomycotina</taxon>
        <taxon>Leotiomycetes</taxon>
        <taxon>Helotiales</taxon>
        <taxon>Helotiaceae</taxon>
        <taxon>Glarea</taxon>
    </lineage>
</organism>
<dbReference type="AlphaFoldDB" id="H0ELS6"/>
<dbReference type="Proteomes" id="UP000005446">
    <property type="component" value="Unassembled WGS sequence"/>
</dbReference>
<evidence type="ECO:0000313" key="2">
    <source>
        <dbReference type="Proteomes" id="UP000005446"/>
    </source>
</evidence>
<dbReference type="EMBL" id="AGUE01000080">
    <property type="protein sequence ID" value="EHL00463.1"/>
    <property type="molecule type" value="Genomic_DNA"/>
</dbReference>
<accession>H0ELS6</accession>
<reference evidence="1 2" key="1">
    <citation type="journal article" date="2012" name="Eukaryot. Cell">
        <title>Genome sequence of the fungus Glarea lozoyensis: the first genome sequence of a species from the Helotiaceae family.</title>
        <authorList>
            <person name="Youssar L."/>
            <person name="Gruening B.A."/>
            <person name="Erxleben A."/>
            <person name="Guenther S."/>
            <person name="Huettel W."/>
        </authorList>
    </citation>
    <scope>NUCLEOTIDE SEQUENCE [LARGE SCALE GENOMIC DNA]</scope>
    <source>
        <strain evidence="2">ATCC 74030 / MF5533</strain>
    </source>
</reference>
<gene>
    <name evidence="1" type="ORF">M7I_3546</name>
</gene>
<comment type="caution">
    <text evidence="1">The sequence shown here is derived from an EMBL/GenBank/DDBJ whole genome shotgun (WGS) entry which is preliminary data.</text>
</comment>
<proteinExistence type="predicted"/>
<sequence>MLKSSNRYRGADGGFDCVLGFVLFRAEGFHDLVDCNDGSGGTGEELGVGGDDLILAGCRTHGDKSAVLYISLHLASISTSYESVT</sequence>
<name>H0ELS6_GLAL7</name>